<feature type="compositionally biased region" description="Basic and acidic residues" evidence="1">
    <location>
        <begin position="234"/>
        <end position="243"/>
    </location>
</feature>
<name>A0ABD5U1J4_9EURY</name>
<feature type="compositionally biased region" description="Low complexity" evidence="1">
    <location>
        <begin position="71"/>
        <end position="80"/>
    </location>
</feature>
<keyword evidence="3" id="KW-1185">Reference proteome</keyword>
<feature type="compositionally biased region" description="Acidic residues" evidence="1">
    <location>
        <begin position="200"/>
        <end position="209"/>
    </location>
</feature>
<dbReference type="InterPro" id="IPR055519">
    <property type="entry name" value="DUF7093"/>
</dbReference>
<feature type="compositionally biased region" description="Low complexity" evidence="1">
    <location>
        <begin position="117"/>
        <end position="137"/>
    </location>
</feature>
<protein>
    <recommendedName>
        <fullName evidence="4">Oxidoreductase</fullName>
    </recommendedName>
</protein>
<comment type="caution">
    <text evidence="2">The sequence shown here is derived from an EMBL/GenBank/DDBJ whole genome shotgun (WGS) entry which is preliminary data.</text>
</comment>
<dbReference type="RefSeq" id="WP_379698784.1">
    <property type="nucleotide sequence ID" value="NZ_JBHSXH010000015.1"/>
</dbReference>
<evidence type="ECO:0000313" key="3">
    <source>
        <dbReference type="Proteomes" id="UP001596408"/>
    </source>
</evidence>
<feature type="compositionally biased region" description="Acidic residues" evidence="1">
    <location>
        <begin position="138"/>
        <end position="163"/>
    </location>
</feature>
<feature type="region of interest" description="Disordered" evidence="1">
    <location>
        <begin position="45"/>
        <end position="307"/>
    </location>
</feature>
<feature type="compositionally biased region" description="Acidic residues" evidence="1">
    <location>
        <begin position="260"/>
        <end position="269"/>
    </location>
</feature>
<dbReference type="EMBL" id="JBHSXH010000015">
    <property type="protein sequence ID" value="MFC6826748.1"/>
    <property type="molecule type" value="Genomic_DNA"/>
</dbReference>
<dbReference type="Pfam" id="PF23373">
    <property type="entry name" value="DUF7093"/>
    <property type="match status" value="1"/>
</dbReference>
<reference evidence="2 3" key="1">
    <citation type="journal article" date="2019" name="Int. J. Syst. Evol. Microbiol.">
        <title>The Global Catalogue of Microorganisms (GCM) 10K type strain sequencing project: providing services to taxonomists for standard genome sequencing and annotation.</title>
        <authorList>
            <consortium name="The Broad Institute Genomics Platform"/>
            <consortium name="The Broad Institute Genome Sequencing Center for Infectious Disease"/>
            <person name="Wu L."/>
            <person name="Ma J."/>
        </authorList>
    </citation>
    <scope>NUCLEOTIDE SEQUENCE [LARGE SCALE GENOMIC DNA]</scope>
    <source>
        <strain evidence="2 3">YIM 94188</strain>
    </source>
</reference>
<accession>A0ABD5U1J4</accession>
<feature type="compositionally biased region" description="Basic and acidic residues" evidence="1">
    <location>
        <begin position="45"/>
        <end position="54"/>
    </location>
</feature>
<evidence type="ECO:0000313" key="2">
    <source>
        <dbReference type="EMBL" id="MFC6826748.1"/>
    </source>
</evidence>
<evidence type="ECO:0008006" key="4">
    <source>
        <dbReference type="Google" id="ProtNLM"/>
    </source>
</evidence>
<gene>
    <name evidence="2" type="ORF">ACFQEV_17365</name>
</gene>
<sequence length="362" mass="37593">MGLKCRLLGHEYGDPELERERQENGDEVVVTIRELQVCERCGTEHLVSENKEVTSIRSPSEVGLGEGGATRGPARGAAPTSDSASAPGATPGGPEPDTADPASHISEAEPNASHANASPGDGSAGEADADADAGTGFADDDDDFEPPTDPEEDDAVILDDDGERDPTQWPEETEADPAAAAEESAAAEDLPEDLPRDGDGEPVTDDAELIDAGPETDSRSDSGSDADDATAARGHGEWPAREELPEDEGGSNAPWPEHTGEDEGFDAEPSDGTPAEVAFGGGLTPETNGHAEAHGETDGAVGGDDGFARAENELDLEADVPDERVEFYCPNCDHARTAGASSMRAGDICPECKRGYIAERHL</sequence>
<proteinExistence type="predicted"/>
<organism evidence="2 3">
    <name type="scientific">Halopelagius fulvigenes</name>
    <dbReference type="NCBI Taxonomy" id="1198324"/>
    <lineage>
        <taxon>Archaea</taxon>
        <taxon>Methanobacteriati</taxon>
        <taxon>Methanobacteriota</taxon>
        <taxon>Stenosarchaea group</taxon>
        <taxon>Halobacteria</taxon>
        <taxon>Halobacteriales</taxon>
        <taxon>Haloferacaceae</taxon>
    </lineage>
</organism>
<evidence type="ECO:0000256" key="1">
    <source>
        <dbReference type="SAM" id="MobiDB-lite"/>
    </source>
</evidence>
<dbReference type="AlphaFoldDB" id="A0ABD5U1J4"/>
<dbReference type="Proteomes" id="UP001596408">
    <property type="component" value="Unassembled WGS sequence"/>
</dbReference>